<name>A0ABM1EU86_PRICU</name>
<dbReference type="Proteomes" id="UP000695022">
    <property type="component" value="Unplaced"/>
</dbReference>
<feature type="region of interest" description="Disordered" evidence="2">
    <location>
        <begin position="187"/>
        <end position="211"/>
    </location>
</feature>
<dbReference type="RefSeq" id="XP_014675757.1">
    <property type="nucleotide sequence ID" value="XM_014820271.1"/>
</dbReference>
<evidence type="ECO:0000256" key="2">
    <source>
        <dbReference type="SAM" id="MobiDB-lite"/>
    </source>
</evidence>
<evidence type="ECO:0000313" key="4">
    <source>
        <dbReference type="RefSeq" id="XP_014675757.1"/>
    </source>
</evidence>
<evidence type="ECO:0000256" key="1">
    <source>
        <dbReference type="SAM" id="Coils"/>
    </source>
</evidence>
<feature type="compositionally biased region" description="Basic residues" evidence="2">
    <location>
        <begin position="193"/>
        <end position="203"/>
    </location>
</feature>
<dbReference type="InterPro" id="IPR037696">
    <property type="entry name" value="CCDC77"/>
</dbReference>
<feature type="compositionally biased region" description="Basic residues" evidence="2">
    <location>
        <begin position="24"/>
        <end position="35"/>
    </location>
</feature>
<feature type="region of interest" description="Disordered" evidence="2">
    <location>
        <begin position="1"/>
        <end position="41"/>
    </location>
</feature>
<sequence length="437" mass="51334">MASAATKSAQTTQTFRTDTAKPKNNGRSRSPKRKKQADELPSIAERLANLRPSRELLEHYREKIAQYDEEHEVLTKKLDDCMALCEKQHKLEWQLQQRSDEIAALQKALSDIQVHLFQEREHVLRLYADNDKLRIREAEDRKRIQQLLSLAGAEEDEVTYLMQVPTKMPPMPEMYPDSLRHQLLADQADKKSTKASRAKRNKRPSSVDSEKFKLQNDTLSLQVEALYAQLDEQTSLAHDQVQALLDDRRVLMDEADAMRCRDVAQIEELTSRLQKTEGLLHESTRDYLQLKYQGRAEERQWMSEKEVLLRELDRYRQAVSIFAFLGTQELEKQLRQSNKLCEMYREQCVALEDQLCGCREKADAQEVMFKARSEKIGERLELMQRRYKELERRRLLEAEGFKTDIRMLRSKLKDLERQLLKVAVGNFHTEDRDLEIL</sequence>
<dbReference type="PANTHER" id="PTHR22091">
    <property type="entry name" value="COILED-COIL DOMAIN-CONTAINING PROTEIN 77"/>
    <property type="match status" value="1"/>
</dbReference>
<reference evidence="4" key="1">
    <citation type="submission" date="2025-08" db="UniProtKB">
        <authorList>
            <consortium name="RefSeq"/>
        </authorList>
    </citation>
    <scope>IDENTIFICATION</scope>
</reference>
<accession>A0ABM1EU86</accession>
<keyword evidence="3" id="KW-1185">Reference proteome</keyword>
<feature type="non-terminal residue" evidence="4">
    <location>
        <position position="437"/>
    </location>
</feature>
<organism evidence="3 4">
    <name type="scientific">Priapulus caudatus</name>
    <name type="common">Priapulid worm</name>
    <dbReference type="NCBI Taxonomy" id="37621"/>
    <lineage>
        <taxon>Eukaryota</taxon>
        <taxon>Metazoa</taxon>
        <taxon>Ecdysozoa</taxon>
        <taxon>Scalidophora</taxon>
        <taxon>Priapulida</taxon>
        <taxon>Priapulimorpha</taxon>
        <taxon>Priapulimorphida</taxon>
        <taxon>Priapulidae</taxon>
        <taxon>Priapulus</taxon>
    </lineage>
</organism>
<dbReference type="GeneID" id="106815764"/>
<proteinExistence type="predicted"/>
<keyword evidence="1" id="KW-0175">Coiled coil</keyword>
<feature type="compositionally biased region" description="Low complexity" evidence="2">
    <location>
        <begin position="1"/>
        <end position="14"/>
    </location>
</feature>
<gene>
    <name evidence="4" type="primary">LOC106815764</name>
</gene>
<evidence type="ECO:0000313" key="3">
    <source>
        <dbReference type="Proteomes" id="UP000695022"/>
    </source>
</evidence>
<dbReference type="PANTHER" id="PTHR22091:SF1">
    <property type="entry name" value="COILED-COIL DOMAIN-CONTAINING PROTEIN 77"/>
    <property type="match status" value="1"/>
</dbReference>
<feature type="coiled-coil region" evidence="1">
    <location>
        <begin position="327"/>
        <end position="418"/>
    </location>
</feature>
<protein>
    <submittedName>
        <fullName evidence="4">Coiled-coil domain-containing protein 77-like</fullName>
    </submittedName>
</protein>